<organism evidence="2 3">
    <name type="scientific">Cercospora zeae-maydis SCOH1-5</name>
    <dbReference type="NCBI Taxonomy" id="717836"/>
    <lineage>
        <taxon>Eukaryota</taxon>
        <taxon>Fungi</taxon>
        <taxon>Dikarya</taxon>
        <taxon>Ascomycota</taxon>
        <taxon>Pezizomycotina</taxon>
        <taxon>Dothideomycetes</taxon>
        <taxon>Dothideomycetidae</taxon>
        <taxon>Mycosphaerellales</taxon>
        <taxon>Mycosphaerellaceae</taxon>
        <taxon>Cercospora</taxon>
    </lineage>
</organism>
<evidence type="ECO:0000313" key="3">
    <source>
        <dbReference type="Proteomes" id="UP000799539"/>
    </source>
</evidence>
<keyword evidence="3" id="KW-1185">Reference proteome</keyword>
<accession>A0A6A6F2T6</accession>
<feature type="compositionally biased region" description="Polar residues" evidence="1">
    <location>
        <begin position="223"/>
        <end position="233"/>
    </location>
</feature>
<evidence type="ECO:0000313" key="2">
    <source>
        <dbReference type="EMBL" id="KAF2207763.1"/>
    </source>
</evidence>
<dbReference type="OrthoDB" id="5420940at2759"/>
<proteinExistence type="predicted"/>
<feature type="compositionally biased region" description="Polar residues" evidence="1">
    <location>
        <begin position="276"/>
        <end position="290"/>
    </location>
</feature>
<feature type="region of interest" description="Disordered" evidence="1">
    <location>
        <begin position="176"/>
        <end position="300"/>
    </location>
</feature>
<dbReference type="AlphaFoldDB" id="A0A6A6F2T6"/>
<name>A0A6A6F2T6_9PEZI</name>
<feature type="compositionally biased region" description="Basic and acidic residues" evidence="1">
    <location>
        <begin position="196"/>
        <end position="208"/>
    </location>
</feature>
<feature type="compositionally biased region" description="Basic and acidic residues" evidence="1">
    <location>
        <begin position="291"/>
        <end position="300"/>
    </location>
</feature>
<evidence type="ECO:0000256" key="1">
    <source>
        <dbReference type="SAM" id="MobiDB-lite"/>
    </source>
</evidence>
<feature type="compositionally biased region" description="Low complexity" evidence="1">
    <location>
        <begin position="176"/>
        <end position="195"/>
    </location>
</feature>
<protein>
    <submittedName>
        <fullName evidence="2">Uncharacterized protein</fullName>
    </submittedName>
</protein>
<dbReference type="EMBL" id="ML992700">
    <property type="protein sequence ID" value="KAF2207763.1"/>
    <property type="molecule type" value="Genomic_DNA"/>
</dbReference>
<reference evidence="2" key="1">
    <citation type="journal article" date="2020" name="Stud. Mycol.">
        <title>101 Dothideomycetes genomes: a test case for predicting lifestyles and emergence of pathogens.</title>
        <authorList>
            <person name="Haridas S."/>
            <person name="Albert R."/>
            <person name="Binder M."/>
            <person name="Bloem J."/>
            <person name="Labutti K."/>
            <person name="Salamov A."/>
            <person name="Andreopoulos B."/>
            <person name="Baker S."/>
            <person name="Barry K."/>
            <person name="Bills G."/>
            <person name="Bluhm B."/>
            <person name="Cannon C."/>
            <person name="Castanera R."/>
            <person name="Culley D."/>
            <person name="Daum C."/>
            <person name="Ezra D."/>
            <person name="Gonzalez J."/>
            <person name="Henrissat B."/>
            <person name="Kuo A."/>
            <person name="Liang C."/>
            <person name="Lipzen A."/>
            <person name="Lutzoni F."/>
            <person name="Magnuson J."/>
            <person name="Mondo S."/>
            <person name="Nolan M."/>
            <person name="Ohm R."/>
            <person name="Pangilinan J."/>
            <person name="Park H.-J."/>
            <person name="Ramirez L."/>
            <person name="Alfaro M."/>
            <person name="Sun H."/>
            <person name="Tritt A."/>
            <person name="Yoshinaga Y."/>
            <person name="Zwiers L.-H."/>
            <person name="Turgeon B."/>
            <person name="Goodwin S."/>
            <person name="Spatafora J."/>
            <person name="Crous P."/>
            <person name="Grigoriev I."/>
        </authorList>
    </citation>
    <scope>NUCLEOTIDE SEQUENCE</scope>
    <source>
        <strain evidence="2">SCOH1-5</strain>
    </source>
</reference>
<sequence length="300" mass="32774">MSTTKPSKDDLIPHITFQIPSLKDVPKHGTLSKEERLKTIISNIDKHQQGVRHRIVHEAKQRHQASLAAAETNPDPTSEDEDRMDISPDSPPPNQTPSSVKYISQLLESLQTPYHESQGDPVTTGPIKPPSNLRQKTPPPEIQAAKEALDKIELYDTHARPAKKFYTDALMRLQSGGASASGGSESRKASTSSASDPRKAPMGDERRCSTGTTSGARPMMPNRTVSASGSVVNWSADPRLMGGSFSGSSQHPQPSWNPAYVLSAQERTMDPRLAGRSSSYVQQPNQSPQERTADPRLARR</sequence>
<dbReference type="Proteomes" id="UP000799539">
    <property type="component" value="Unassembled WGS sequence"/>
</dbReference>
<feature type="region of interest" description="Disordered" evidence="1">
    <location>
        <begin position="114"/>
        <end position="139"/>
    </location>
</feature>
<feature type="region of interest" description="Disordered" evidence="1">
    <location>
        <begin position="58"/>
        <end position="100"/>
    </location>
</feature>
<gene>
    <name evidence="2" type="ORF">CERZMDRAFT_102029</name>
</gene>
<feature type="compositionally biased region" description="Polar residues" evidence="1">
    <location>
        <begin position="246"/>
        <end position="256"/>
    </location>
</feature>